<comment type="caution">
    <text evidence="1">The sequence shown here is derived from an EMBL/GenBank/DDBJ whole genome shotgun (WGS) entry which is preliminary data.</text>
</comment>
<reference evidence="1 2" key="1">
    <citation type="submission" date="2018-06" db="EMBL/GenBank/DDBJ databases">
        <title>Draft Whole-Genome Sequence of the purple photosynthetic bacterium Rhodospeudomonas palustris XCP.</title>
        <authorList>
            <person name="Rayyan A."/>
            <person name="Meyer T.E."/>
            <person name="Kyndt J.A."/>
        </authorList>
    </citation>
    <scope>NUCLEOTIDE SEQUENCE [LARGE SCALE GENOMIC DNA]</scope>
    <source>
        <strain evidence="1 2">XCP</strain>
    </source>
</reference>
<name>A0A323UCE4_RHOPL</name>
<dbReference type="EMBL" id="QKQS01000026">
    <property type="protein sequence ID" value="PZA10061.1"/>
    <property type="molecule type" value="Genomic_DNA"/>
</dbReference>
<dbReference type="Proteomes" id="UP000248134">
    <property type="component" value="Unassembled WGS sequence"/>
</dbReference>
<dbReference type="InterPro" id="IPR036692">
    <property type="entry name" value="Shew3726-like_sf"/>
</dbReference>
<dbReference type="RefSeq" id="WP_110788168.1">
    <property type="nucleotide sequence ID" value="NZ_QKQS01000026.1"/>
</dbReference>
<dbReference type="Pfam" id="PF07369">
    <property type="entry name" value="DUF1488"/>
    <property type="match status" value="1"/>
</dbReference>
<dbReference type="InterPro" id="IPR009962">
    <property type="entry name" value="DUF1488"/>
</dbReference>
<protein>
    <submittedName>
        <fullName evidence="1">DUF1488 domain-containing protein</fullName>
    </submittedName>
</protein>
<organism evidence="1 2">
    <name type="scientific">Rhodopseudomonas palustris</name>
    <dbReference type="NCBI Taxonomy" id="1076"/>
    <lineage>
        <taxon>Bacteria</taxon>
        <taxon>Pseudomonadati</taxon>
        <taxon>Pseudomonadota</taxon>
        <taxon>Alphaproteobacteria</taxon>
        <taxon>Hyphomicrobiales</taxon>
        <taxon>Nitrobacteraceae</taxon>
        <taxon>Rhodopseudomonas</taxon>
    </lineage>
</organism>
<accession>A0A323UCE4</accession>
<evidence type="ECO:0000313" key="2">
    <source>
        <dbReference type="Proteomes" id="UP000248134"/>
    </source>
</evidence>
<gene>
    <name evidence="1" type="ORF">DNX69_22300</name>
</gene>
<dbReference type="SUPFAM" id="SSF160272">
    <property type="entry name" value="Shew3726-like"/>
    <property type="match status" value="1"/>
</dbReference>
<evidence type="ECO:0000313" key="1">
    <source>
        <dbReference type="EMBL" id="PZA10061.1"/>
    </source>
</evidence>
<dbReference type="AlphaFoldDB" id="A0A323UCE4"/>
<dbReference type="OrthoDB" id="8247678at2"/>
<proteinExistence type="predicted"/>
<sequence length="92" mass="10482">MSFTSGDFRGYDEDRSVVLFSMINDLTEVPCAISSDAMDFLDGAKRTPPAQREQQFMRLRESIESCAERKFANAEMEGRPPGIILRRLDFRG</sequence>